<gene>
    <name evidence="3" type="ORF">DWW32_13030</name>
</gene>
<organism evidence="3 4">
    <name type="scientific">Holdemanella biformis</name>
    <dbReference type="NCBI Taxonomy" id="1735"/>
    <lineage>
        <taxon>Bacteria</taxon>
        <taxon>Bacillati</taxon>
        <taxon>Bacillota</taxon>
        <taxon>Erysipelotrichia</taxon>
        <taxon>Erysipelotrichales</taxon>
        <taxon>Erysipelotrichaceae</taxon>
        <taxon>Holdemanella</taxon>
    </lineage>
</organism>
<feature type="region of interest" description="Disordered" evidence="1">
    <location>
        <begin position="494"/>
        <end position="520"/>
    </location>
</feature>
<feature type="region of interest" description="Disordered" evidence="1">
    <location>
        <begin position="235"/>
        <end position="264"/>
    </location>
</feature>
<feature type="transmembrane region" description="Helical" evidence="2">
    <location>
        <begin position="525"/>
        <end position="545"/>
    </location>
</feature>
<proteinExistence type="predicted"/>
<comment type="caution">
    <text evidence="3">The sequence shown here is derived from an EMBL/GenBank/DDBJ whole genome shotgun (WGS) entry which is preliminary data.</text>
</comment>
<feature type="compositionally biased region" description="Pro residues" evidence="1">
    <location>
        <begin position="410"/>
        <end position="421"/>
    </location>
</feature>
<evidence type="ECO:0000313" key="4">
    <source>
        <dbReference type="Proteomes" id="UP000265489"/>
    </source>
</evidence>
<feature type="transmembrane region" description="Helical" evidence="2">
    <location>
        <begin position="557"/>
        <end position="575"/>
    </location>
</feature>
<dbReference type="EMBL" id="QRYQ01000049">
    <property type="protein sequence ID" value="RGU88467.1"/>
    <property type="molecule type" value="Genomic_DNA"/>
</dbReference>
<feature type="transmembrane region" description="Helical" evidence="2">
    <location>
        <begin position="467"/>
        <end position="489"/>
    </location>
</feature>
<keyword evidence="2" id="KW-1133">Transmembrane helix</keyword>
<sequence length="594" mass="64886">DGNPLTAGGTVNNLVKDETVNLTMTGSQTDVGTSDNTYELNWTGSAKESNYTHGKDSIGTLTVTKQSIAPDPEHPETYKEVTITSPSDEVYDGNEHKWIPTVTDKEGNELVAKTDYKVTYSTTDFTNVTGTITVTITGIGNYTGKATRTYSITPKTYTVTTESDSKVYDGTALTAGGKVSGIVKGETVDFTITGSQTSVGTSDNTYELDWTGSAKESNYKHGKDSIGTLTVKAKSIVPDGPDTPDEKKTGITVSDPSDSKYDGKEHREVLTVQDTKKNDELVAEKDYSVTYSDDLVNAGTVTITIEGIGNYTGSFIKTYEITKRSVTLTSATASKTYDGQALTSTSITVSGDGFVKGEGATYNVTGTQTEVGNSANSFEYKLNENTLASNYDITKVVGTLTVTRDTTPVTPAPTPTTPSVPPVVQRVVPTPTPVPEEKVEEEQTPKAEPKEEEKVEEDYTPKATQEYYWALINLICAIVTVLFGLLLLISKRHKDEDDEEEDDETKQQATTNEDEEQEQEKKRGLFTRVLAVLIAIVSVVFFLVTEDMSLAWTWTDQWTIWMVVIGLVQIVVFFVGRKWKNVDNDDDDEEAQQA</sequence>
<feature type="non-terminal residue" evidence="3">
    <location>
        <position position="1"/>
    </location>
</feature>
<protein>
    <recommendedName>
        <fullName evidence="5">MBG domain-containing protein</fullName>
    </recommendedName>
</protein>
<feature type="region of interest" description="Disordered" evidence="1">
    <location>
        <begin position="406"/>
        <end position="459"/>
    </location>
</feature>
<name>A0A395W558_9FIRM</name>
<feature type="compositionally biased region" description="Basic and acidic residues" evidence="1">
    <location>
        <begin position="435"/>
        <end position="459"/>
    </location>
</feature>
<keyword evidence="2" id="KW-0812">Transmembrane</keyword>
<dbReference type="AlphaFoldDB" id="A0A395W558"/>
<evidence type="ECO:0000313" key="3">
    <source>
        <dbReference type="EMBL" id="RGU88467.1"/>
    </source>
</evidence>
<keyword evidence="2" id="KW-0472">Membrane</keyword>
<dbReference type="Proteomes" id="UP000265489">
    <property type="component" value="Unassembled WGS sequence"/>
</dbReference>
<evidence type="ECO:0008006" key="5">
    <source>
        <dbReference type="Google" id="ProtNLM"/>
    </source>
</evidence>
<evidence type="ECO:0000256" key="2">
    <source>
        <dbReference type="SAM" id="Phobius"/>
    </source>
</evidence>
<reference evidence="3 4" key="1">
    <citation type="submission" date="2018-08" db="EMBL/GenBank/DDBJ databases">
        <title>A genome reference for cultivated species of the human gut microbiota.</title>
        <authorList>
            <person name="Zou Y."/>
            <person name="Xue W."/>
            <person name="Luo G."/>
        </authorList>
    </citation>
    <scope>NUCLEOTIDE SEQUENCE [LARGE SCALE GENOMIC DNA]</scope>
    <source>
        <strain evidence="3 4">AF15-20</strain>
    </source>
</reference>
<accession>A0A395W558</accession>
<evidence type="ECO:0000256" key="1">
    <source>
        <dbReference type="SAM" id="MobiDB-lite"/>
    </source>
</evidence>